<keyword evidence="3" id="KW-1185">Reference proteome</keyword>
<protein>
    <submittedName>
        <fullName evidence="2">Uncharacterized protein</fullName>
    </submittedName>
</protein>
<dbReference type="Proteomes" id="UP000676035">
    <property type="component" value="Unassembled WGS sequence"/>
</dbReference>
<sequence length="60" mass="7036">MSDDKSTEEQHREDFEDEAFASGEFKGIRFTKNANGEYKDERLQKRWEAYLSMAKAIDNA</sequence>
<evidence type="ECO:0000313" key="3">
    <source>
        <dbReference type="Proteomes" id="UP000676035"/>
    </source>
</evidence>
<name>A0ABS5N454_9PSED</name>
<dbReference type="EMBL" id="JAGYHF010000014">
    <property type="protein sequence ID" value="MBS4081352.1"/>
    <property type="molecule type" value="Genomic_DNA"/>
</dbReference>
<evidence type="ECO:0000313" key="2">
    <source>
        <dbReference type="EMBL" id="MBS4081352.1"/>
    </source>
</evidence>
<evidence type="ECO:0000256" key="1">
    <source>
        <dbReference type="SAM" id="MobiDB-lite"/>
    </source>
</evidence>
<comment type="caution">
    <text evidence="2">The sequence shown here is derived from an EMBL/GenBank/DDBJ whole genome shotgun (WGS) entry which is preliminary data.</text>
</comment>
<organism evidence="2 3">
    <name type="scientific">Pseudomonas rustica</name>
    <dbReference type="NCBI Taxonomy" id="2827099"/>
    <lineage>
        <taxon>Bacteria</taxon>
        <taxon>Pseudomonadati</taxon>
        <taxon>Pseudomonadota</taxon>
        <taxon>Gammaproteobacteria</taxon>
        <taxon>Pseudomonadales</taxon>
        <taxon>Pseudomonadaceae</taxon>
        <taxon>Pseudomonas</taxon>
    </lineage>
</organism>
<reference evidence="2 3" key="1">
    <citation type="submission" date="2021-04" db="EMBL/GenBank/DDBJ databases">
        <title>Pseudomonas rustica sp. nov. isolated from raw milk.</title>
        <authorList>
            <person name="Fiedler G."/>
            <person name="Gieschler S."/>
            <person name="Kabisch J."/>
            <person name="Grimmler C."/>
            <person name="Brinks E."/>
            <person name="Wagner N."/>
            <person name="Hetzer B."/>
            <person name="Franz C.M.A.P."/>
            <person name="Boehnlein C."/>
        </authorList>
    </citation>
    <scope>NUCLEOTIDE SEQUENCE [LARGE SCALE GENOMIC DNA]</scope>
    <source>
        <strain evidence="2 3">MBT-4</strain>
    </source>
</reference>
<feature type="region of interest" description="Disordered" evidence="1">
    <location>
        <begin position="1"/>
        <end position="20"/>
    </location>
</feature>
<dbReference type="RefSeq" id="WP_212546177.1">
    <property type="nucleotide sequence ID" value="NZ_JAGYHF010000014.1"/>
</dbReference>
<accession>A0ABS5N454</accession>
<feature type="compositionally biased region" description="Basic and acidic residues" evidence="1">
    <location>
        <begin position="1"/>
        <end position="14"/>
    </location>
</feature>
<gene>
    <name evidence="2" type="ORF">KFS80_23965</name>
</gene>
<proteinExistence type="predicted"/>